<evidence type="ECO:0000256" key="1">
    <source>
        <dbReference type="ARBA" id="ARBA00004127"/>
    </source>
</evidence>
<evidence type="ECO:0000256" key="4">
    <source>
        <dbReference type="ARBA" id="ARBA00022989"/>
    </source>
</evidence>
<evidence type="ECO:0000256" key="11">
    <source>
        <dbReference type="SAM" id="SignalP"/>
    </source>
</evidence>
<keyword evidence="7" id="KW-0675">Receptor</keyword>
<dbReference type="Gene3D" id="1.20.1070.10">
    <property type="entry name" value="Rhodopsin 7-helix transmembrane proteins"/>
    <property type="match status" value="1"/>
</dbReference>
<dbReference type="InterPro" id="IPR052808">
    <property type="entry name" value="GPCR_Mth-like"/>
</dbReference>
<feature type="transmembrane region" description="Helical" evidence="10">
    <location>
        <begin position="475"/>
        <end position="496"/>
    </location>
</feature>
<keyword evidence="3 10" id="KW-0812">Transmembrane</keyword>
<comment type="similarity">
    <text evidence="2">Belongs to the G-protein coupled receptor 2 family. Mth subfamily.</text>
</comment>
<dbReference type="RefSeq" id="XP_011634444.1">
    <property type="nucleotide sequence ID" value="XM_011636142.1"/>
</dbReference>
<dbReference type="CDD" id="cd15039">
    <property type="entry name" value="7tmB3_Methuselah-like"/>
    <property type="match status" value="1"/>
</dbReference>
<feature type="transmembrane region" description="Helical" evidence="10">
    <location>
        <begin position="315"/>
        <end position="340"/>
    </location>
</feature>
<dbReference type="GO" id="GO:0016020">
    <property type="term" value="C:membrane"/>
    <property type="evidence" value="ECO:0007669"/>
    <property type="project" value="InterPro"/>
</dbReference>
<feature type="chain" id="PRO_5026804706" evidence="11">
    <location>
        <begin position="23"/>
        <end position="555"/>
    </location>
</feature>
<keyword evidence="8" id="KW-0807">Transducer</keyword>
<dbReference type="Proteomes" id="UP000504615">
    <property type="component" value="Unplaced"/>
</dbReference>
<dbReference type="GO" id="GO:0004930">
    <property type="term" value="F:G protein-coupled receptor activity"/>
    <property type="evidence" value="ECO:0007669"/>
    <property type="project" value="UniProtKB-KW"/>
</dbReference>
<keyword evidence="11" id="KW-0732">Signal</keyword>
<reference evidence="14" key="1">
    <citation type="submission" date="2025-08" db="UniProtKB">
        <authorList>
            <consortium name="RefSeq"/>
        </authorList>
    </citation>
    <scope>IDENTIFICATION</scope>
</reference>
<dbReference type="AlphaFoldDB" id="A0A6I9W3E5"/>
<feature type="transmembrane region" description="Helical" evidence="10">
    <location>
        <begin position="445"/>
        <end position="463"/>
    </location>
</feature>
<protein>
    <submittedName>
        <fullName evidence="14">G-protein coupled receptor Mth2-like</fullName>
    </submittedName>
</protein>
<dbReference type="GO" id="GO:0007166">
    <property type="term" value="P:cell surface receptor signaling pathway"/>
    <property type="evidence" value="ECO:0007669"/>
    <property type="project" value="InterPro"/>
</dbReference>
<evidence type="ECO:0000256" key="6">
    <source>
        <dbReference type="ARBA" id="ARBA00023136"/>
    </source>
</evidence>
<evidence type="ECO:0000256" key="10">
    <source>
        <dbReference type="SAM" id="Phobius"/>
    </source>
</evidence>
<dbReference type="SUPFAM" id="SSF63877">
    <property type="entry name" value="Methuselah ectodomain"/>
    <property type="match status" value="1"/>
</dbReference>
<dbReference type="GeneID" id="105425402"/>
<keyword evidence="4 10" id="KW-1133">Transmembrane helix</keyword>
<evidence type="ECO:0000313" key="14">
    <source>
        <dbReference type="RefSeq" id="XP_011634444.1"/>
    </source>
</evidence>
<keyword evidence="6 10" id="KW-0472">Membrane</keyword>
<evidence type="ECO:0000256" key="7">
    <source>
        <dbReference type="ARBA" id="ARBA00023170"/>
    </source>
</evidence>
<organism evidence="13 14">
    <name type="scientific">Pogonomyrmex barbatus</name>
    <name type="common">red harvester ant</name>
    <dbReference type="NCBI Taxonomy" id="144034"/>
    <lineage>
        <taxon>Eukaryota</taxon>
        <taxon>Metazoa</taxon>
        <taxon>Ecdysozoa</taxon>
        <taxon>Arthropoda</taxon>
        <taxon>Hexapoda</taxon>
        <taxon>Insecta</taxon>
        <taxon>Pterygota</taxon>
        <taxon>Neoptera</taxon>
        <taxon>Endopterygota</taxon>
        <taxon>Hymenoptera</taxon>
        <taxon>Apocrita</taxon>
        <taxon>Aculeata</taxon>
        <taxon>Formicoidea</taxon>
        <taxon>Formicidae</taxon>
        <taxon>Myrmicinae</taxon>
        <taxon>Pogonomyrmex</taxon>
    </lineage>
</organism>
<sequence length="555" mass="64933">MHPSNTVYCCYIFLLIASFSESWENPTNDSEENLTVRYNLPVNYTRNETEYQFDINFMKNSRINDDVIQYKFRKSVTNFTEVNDNNAITLQEINKNQIQTESGNNFTSYKRYGNFNTDDYNNSMAVRIVPYEKCNNNICIQLCCSFGDYLTLEGKCIAGQGNYSFPNVYKYKNDIETKRLDQLFPMTVHDPCSVQEFGRILLHYNEYLFLKNGTLYRGPNQLTPPTSYCIAIVKRSIYDVIVCNYKRTKLPMFISACLVVSLPFLLLTFVMYSILPELQNMHGYTLRAHVASLFVTYIIMPFGQQIDLRESKLCIPLAYILNFSFLSSFFWLNIICFDIWWTFRELCSHQSVKHQKKKKLIIYSIYAWGIAFILTSICAIMDYVPLSEKFIRPEMCKKKFWFSQNKAKTLYFFVPIGATVVSNIGFFIATTLTIVSIFIHRFRMYLKLFIVMGITWVLEIIGWSLYDDLAWAPIIWYPANTINALQGLIIFIIFVCRKKILQQLLKRFNWQDSAFAKMRCCKVLMSDDSAASDTTSQEQNNMQNLNPSDKRTEFN</sequence>
<name>A0A6I9W3E5_9HYME</name>
<evidence type="ECO:0000256" key="3">
    <source>
        <dbReference type="ARBA" id="ARBA00022692"/>
    </source>
</evidence>
<feature type="transmembrane region" description="Helical" evidence="10">
    <location>
        <begin position="360"/>
        <end position="384"/>
    </location>
</feature>
<feature type="transmembrane region" description="Helical" evidence="10">
    <location>
        <begin position="410"/>
        <end position="438"/>
    </location>
</feature>
<comment type="subcellular location">
    <subcellularLocation>
        <location evidence="1">Endomembrane system</location>
        <topology evidence="1">Multi-pass membrane protein</topology>
    </subcellularLocation>
</comment>
<feature type="transmembrane region" description="Helical" evidence="10">
    <location>
        <begin position="250"/>
        <end position="272"/>
    </location>
</feature>
<dbReference type="OrthoDB" id="6082634at2759"/>
<evidence type="ECO:0000259" key="12">
    <source>
        <dbReference type="PROSITE" id="PS50261"/>
    </source>
</evidence>
<gene>
    <name evidence="14" type="primary">LOC105425402</name>
</gene>
<evidence type="ECO:0000256" key="5">
    <source>
        <dbReference type="ARBA" id="ARBA00023040"/>
    </source>
</evidence>
<dbReference type="KEGG" id="pbar:105425402"/>
<evidence type="ECO:0000256" key="9">
    <source>
        <dbReference type="SAM" id="MobiDB-lite"/>
    </source>
</evidence>
<feature type="domain" description="G-protein coupled receptors family 2 profile 2" evidence="12">
    <location>
        <begin position="250"/>
        <end position="498"/>
    </location>
</feature>
<feature type="region of interest" description="Disordered" evidence="9">
    <location>
        <begin position="532"/>
        <end position="555"/>
    </location>
</feature>
<dbReference type="GO" id="GO:0012505">
    <property type="term" value="C:endomembrane system"/>
    <property type="evidence" value="ECO:0007669"/>
    <property type="project" value="UniProtKB-SubCell"/>
</dbReference>
<evidence type="ECO:0000256" key="8">
    <source>
        <dbReference type="ARBA" id="ARBA00023224"/>
    </source>
</evidence>
<keyword evidence="5" id="KW-0297">G-protein coupled receptor</keyword>
<keyword evidence="13" id="KW-1185">Reference proteome</keyword>
<feature type="signal peptide" evidence="11">
    <location>
        <begin position="1"/>
        <end position="22"/>
    </location>
</feature>
<dbReference type="InterPro" id="IPR017981">
    <property type="entry name" value="GPCR_2-like_7TM"/>
</dbReference>
<dbReference type="PANTHER" id="PTHR46953:SF1">
    <property type="entry name" value="G-PROTEIN COUPLED RECEPTOR MTH-LIKE 1-RELATED"/>
    <property type="match status" value="1"/>
</dbReference>
<dbReference type="PROSITE" id="PS50261">
    <property type="entry name" value="G_PROTEIN_RECEP_F2_4"/>
    <property type="match status" value="1"/>
</dbReference>
<proteinExistence type="inferred from homology"/>
<dbReference type="InterPro" id="IPR036272">
    <property type="entry name" value="Methuselah_N_sf"/>
</dbReference>
<accession>A0A6I9W3E5</accession>
<feature type="compositionally biased region" description="Polar residues" evidence="9">
    <location>
        <begin position="537"/>
        <end position="547"/>
    </location>
</feature>
<dbReference type="PANTHER" id="PTHR46953">
    <property type="entry name" value="G-PROTEIN COUPLED RECEPTOR MTH-LIKE 1-RELATED"/>
    <property type="match status" value="1"/>
</dbReference>
<evidence type="ECO:0000256" key="2">
    <source>
        <dbReference type="ARBA" id="ARBA00008979"/>
    </source>
</evidence>
<evidence type="ECO:0000313" key="13">
    <source>
        <dbReference type="Proteomes" id="UP000504615"/>
    </source>
</evidence>